<proteinExistence type="inferred from homology"/>
<dbReference type="PATRIC" id="fig|1128398.3.peg.195"/>
<dbReference type="SUPFAM" id="SSF89623">
    <property type="entry name" value="Ribose/Galactose isomerase RpiB/AlsB"/>
    <property type="match status" value="1"/>
</dbReference>
<keyword evidence="6" id="KW-1185">Reference proteome</keyword>
<organism evidence="5 6">
    <name type="scientific">Gottschalkia acidurici (strain ATCC 7906 / DSM 604 / BCRC 14475 / CIP 104303 / KCTC 5404 / NCIMB 10678 / 9a)</name>
    <name type="common">Clostridium acidurici</name>
    <dbReference type="NCBI Taxonomy" id="1128398"/>
    <lineage>
        <taxon>Bacteria</taxon>
        <taxon>Bacillati</taxon>
        <taxon>Bacillota</taxon>
        <taxon>Tissierellia</taxon>
        <taxon>Tissierellales</taxon>
        <taxon>Gottschalkiaceae</taxon>
        <taxon>Gottschalkia</taxon>
    </lineage>
</organism>
<dbReference type="HOGENOM" id="CLU_091396_4_1_9"/>
<evidence type="ECO:0000256" key="3">
    <source>
        <dbReference type="PIRSR" id="PIRSR005384-1"/>
    </source>
</evidence>
<gene>
    <name evidence="5" type="primary">rpiB</name>
    <name evidence="5" type="ordered locus">Curi_c01920</name>
</gene>
<feature type="binding site" evidence="4">
    <location>
        <position position="99"/>
    </location>
    <ligand>
        <name>D-ribulose 5-phosphate</name>
        <dbReference type="ChEBI" id="CHEBI:58121"/>
    </ligand>
</feature>
<evidence type="ECO:0000256" key="4">
    <source>
        <dbReference type="PIRSR" id="PIRSR005384-2"/>
    </source>
</evidence>
<dbReference type="RefSeq" id="WP_014966409.1">
    <property type="nucleotide sequence ID" value="NC_018664.1"/>
</dbReference>
<feature type="active site" description="Proton acceptor" evidence="3">
    <location>
        <position position="65"/>
    </location>
</feature>
<dbReference type="EC" id="5.3.1.6" evidence="5"/>
<dbReference type="InterPro" id="IPR036569">
    <property type="entry name" value="RpiB_LacA_LacB_sf"/>
</dbReference>
<dbReference type="InterPro" id="IPR003500">
    <property type="entry name" value="RpiB_LacA_LacB"/>
</dbReference>
<name>K0AWW6_GOTA9</name>
<dbReference type="Pfam" id="PF02502">
    <property type="entry name" value="LacAB_rpiB"/>
    <property type="match status" value="1"/>
</dbReference>
<dbReference type="STRING" id="1128398.Curi_c01920"/>
<feature type="active site" description="Proton donor" evidence="3">
    <location>
        <position position="98"/>
    </location>
</feature>
<dbReference type="PANTHER" id="PTHR30345">
    <property type="entry name" value="RIBOSE-5-PHOSPHATE ISOMERASE B"/>
    <property type="match status" value="1"/>
</dbReference>
<dbReference type="GO" id="GO:0004751">
    <property type="term" value="F:ribose-5-phosphate isomerase activity"/>
    <property type="evidence" value="ECO:0007669"/>
    <property type="project" value="UniProtKB-EC"/>
</dbReference>
<feature type="binding site" evidence="4">
    <location>
        <position position="109"/>
    </location>
    <ligand>
        <name>D-ribulose 5-phosphate</name>
        <dbReference type="ChEBI" id="CHEBI:58121"/>
    </ligand>
</feature>
<dbReference type="OrthoDB" id="1778624at2"/>
<feature type="binding site" evidence="4">
    <location>
        <position position="132"/>
    </location>
    <ligand>
        <name>D-ribulose 5-phosphate</name>
        <dbReference type="ChEBI" id="CHEBI:58121"/>
    </ligand>
</feature>
<dbReference type="Gene3D" id="3.40.1400.10">
    <property type="entry name" value="Sugar-phosphate isomerase, RpiB/LacA/LacB"/>
    <property type="match status" value="1"/>
</dbReference>
<feature type="binding site" evidence="4">
    <location>
        <position position="136"/>
    </location>
    <ligand>
        <name>D-ribulose 5-phosphate</name>
        <dbReference type="ChEBI" id="CHEBI:58121"/>
    </ligand>
</feature>
<keyword evidence="2 5" id="KW-0413">Isomerase</keyword>
<dbReference type="AlphaFoldDB" id="K0AWW6"/>
<accession>K0AWW6</accession>
<evidence type="ECO:0000256" key="2">
    <source>
        <dbReference type="ARBA" id="ARBA00023235"/>
    </source>
</evidence>
<dbReference type="InterPro" id="IPR004785">
    <property type="entry name" value="RpiB"/>
</dbReference>
<dbReference type="Proteomes" id="UP000006094">
    <property type="component" value="Chromosome"/>
</dbReference>
<dbReference type="KEGG" id="cad:Curi_c01920"/>
<dbReference type="GO" id="GO:0009052">
    <property type="term" value="P:pentose-phosphate shunt, non-oxidative branch"/>
    <property type="evidence" value="ECO:0007669"/>
    <property type="project" value="TreeGrafter"/>
</dbReference>
<protein>
    <submittedName>
        <fullName evidence="5">Ribose 5-phosphate isomerase B</fullName>
        <ecNumber evidence="5">5.3.1.6</ecNumber>
    </submittedName>
</protein>
<dbReference type="eggNOG" id="COG0698">
    <property type="taxonomic scope" value="Bacteria"/>
</dbReference>
<evidence type="ECO:0000313" key="6">
    <source>
        <dbReference type="Proteomes" id="UP000006094"/>
    </source>
</evidence>
<dbReference type="PANTHER" id="PTHR30345:SF0">
    <property type="entry name" value="DNA DAMAGE-REPAIR_TOLERATION PROTEIN DRT102"/>
    <property type="match status" value="1"/>
</dbReference>
<dbReference type="EMBL" id="CP003326">
    <property type="protein sequence ID" value="AFS77272.1"/>
    <property type="molecule type" value="Genomic_DNA"/>
</dbReference>
<dbReference type="NCBIfam" id="TIGR01120">
    <property type="entry name" value="rpiB"/>
    <property type="match status" value="1"/>
</dbReference>
<dbReference type="PIRSF" id="PIRSF005384">
    <property type="entry name" value="RpiB_LacA_B"/>
    <property type="match status" value="1"/>
</dbReference>
<dbReference type="NCBIfam" id="NF004051">
    <property type="entry name" value="PRK05571.1"/>
    <property type="match status" value="1"/>
</dbReference>
<reference evidence="5 6" key="1">
    <citation type="journal article" date="2012" name="PLoS ONE">
        <title>The purine-utilizing bacterium Clostridium acidurici 9a: a genome-guided metabolic reconsideration.</title>
        <authorList>
            <person name="Hartwich K."/>
            <person name="Poehlein A."/>
            <person name="Daniel R."/>
        </authorList>
    </citation>
    <scope>NUCLEOTIDE SEQUENCE [LARGE SCALE GENOMIC DNA]</scope>
    <source>
        <strain evidence="6">ATCC 7906 / DSM 604 / BCRC 14475 / CIP 104303 / KCTC 5404 / NCIMB 10678 / 9a</strain>
    </source>
</reference>
<comment type="similarity">
    <text evidence="1">Belongs to the LacAB/RpiB family.</text>
</comment>
<feature type="binding site" evidence="4">
    <location>
        <begin position="8"/>
        <end position="9"/>
    </location>
    <ligand>
        <name>D-ribulose 5-phosphate</name>
        <dbReference type="ChEBI" id="CHEBI:58121"/>
    </ligand>
</feature>
<feature type="binding site" evidence="4">
    <location>
        <begin position="66"/>
        <end position="70"/>
    </location>
    <ligand>
        <name>D-ribulose 5-phosphate</name>
        <dbReference type="ChEBI" id="CHEBI:58121"/>
    </ligand>
</feature>
<evidence type="ECO:0000313" key="5">
    <source>
        <dbReference type="EMBL" id="AFS77272.1"/>
    </source>
</evidence>
<dbReference type="GO" id="GO:0019316">
    <property type="term" value="P:D-allose catabolic process"/>
    <property type="evidence" value="ECO:0007669"/>
    <property type="project" value="TreeGrafter"/>
</dbReference>
<evidence type="ECO:0000256" key="1">
    <source>
        <dbReference type="ARBA" id="ARBA00008754"/>
    </source>
</evidence>
<dbReference type="NCBIfam" id="TIGR00689">
    <property type="entry name" value="rpiB_lacA_lacB"/>
    <property type="match status" value="1"/>
</dbReference>
<sequence length="149" mass="16242">MKIGLGSDHGGYQLKEKIKKHLEEKGIECIDYGTNSEDSVDYPEFGRKVGEAVVSGECDKGIVCCGTGIGISIAANKVKGVRCALCGDTFSAKMTREHNDSNVLALGQRVTGEGLALEIVDTWIKTDFEGGRHQTRIEKISDIEKDYMK</sequence>